<dbReference type="PANTHER" id="PTHR38011:SF7">
    <property type="entry name" value="2,5-DIAMINO-6-RIBOSYLAMINO-4(3H)-PYRIMIDINONE 5'-PHOSPHATE REDUCTASE"/>
    <property type="match status" value="1"/>
</dbReference>
<reference evidence="5 6" key="1">
    <citation type="submission" date="2024-02" db="EMBL/GenBank/DDBJ databases">
        <title>New especies of Spiribacter isolated from saline water.</title>
        <authorList>
            <person name="Leon M.J."/>
            <person name="De La Haba R."/>
            <person name="Sanchez-Porro C."/>
            <person name="Ventosa A."/>
        </authorList>
    </citation>
    <scope>NUCLEOTIDE SEQUENCE [LARGE SCALE GENOMIC DNA]</scope>
    <source>
        <strain evidence="6">ag22IC6-390</strain>
    </source>
</reference>
<dbReference type="Gene3D" id="3.40.430.10">
    <property type="entry name" value="Dihydrofolate Reductase, subunit A"/>
    <property type="match status" value="1"/>
</dbReference>
<keyword evidence="2" id="KW-0521">NADP</keyword>
<evidence type="ECO:0000256" key="3">
    <source>
        <dbReference type="ARBA" id="ARBA00023002"/>
    </source>
</evidence>
<dbReference type="RefSeq" id="WP_367958123.1">
    <property type="nucleotide sequence ID" value="NZ_JBAKFH010000003.1"/>
</dbReference>
<dbReference type="SUPFAM" id="SSF53597">
    <property type="entry name" value="Dihydrofolate reductase-like"/>
    <property type="match status" value="1"/>
</dbReference>
<evidence type="ECO:0000313" key="6">
    <source>
        <dbReference type="Proteomes" id="UP001556709"/>
    </source>
</evidence>
<feature type="domain" description="Bacterial bifunctional deaminase-reductase C-terminal" evidence="4">
    <location>
        <begin position="69"/>
        <end position="243"/>
    </location>
</feature>
<dbReference type="InterPro" id="IPR024072">
    <property type="entry name" value="DHFR-like_dom_sf"/>
</dbReference>
<keyword evidence="3" id="KW-0560">Oxidoreductase</keyword>
<sequence length="273" mass="29312">MTTQIDPPPYAEGSQMIWRYLRQCCGRWRPQADESAMERAVDLPLDETMAAEVLHRRYAPATAAGPGSPRVIAQLGQSLDGRIATATGHSHYVTGAADRAHLHRLRALSDAVVVGAGTLRADDPALTVRAVAGLNPTRVVLSDARGVSGDERIFRDGEAPAWLMGPVRDLPTGLDRHDRVDVNDPHAVRDALAEAGFERVLIEGGARTVSAWLAAGLVDVLYLTIAPVIIGAGPTGLELPPIERMDEALRPRVARFEMGEDITFCLEFSGATG</sequence>
<dbReference type="InterPro" id="IPR050765">
    <property type="entry name" value="Riboflavin_Biosynth_HTPR"/>
</dbReference>
<dbReference type="InterPro" id="IPR002734">
    <property type="entry name" value="RibDG_C"/>
</dbReference>
<proteinExistence type="predicted"/>
<dbReference type="PANTHER" id="PTHR38011">
    <property type="entry name" value="DIHYDROFOLATE REDUCTASE FAMILY PROTEIN (AFU_ORTHOLOGUE AFUA_8G06820)"/>
    <property type="match status" value="1"/>
</dbReference>
<keyword evidence="6" id="KW-1185">Reference proteome</keyword>
<comment type="pathway">
    <text evidence="1">Cofactor biosynthesis; riboflavin biosynthesis.</text>
</comment>
<comment type="caution">
    <text evidence="5">The sequence shown here is derived from an EMBL/GenBank/DDBJ whole genome shotgun (WGS) entry which is preliminary data.</text>
</comment>
<dbReference type="EMBL" id="JBAKFM010000001">
    <property type="protein sequence ID" value="MEX0468374.1"/>
    <property type="molecule type" value="Genomic_DNA"/>
</dbReference>
<protein>
    <submittedName>
        <fullName evidence="5">RibD family protein</fullName>
    </submittedName>
</protein>
<accession>A0ABV3T9R7</accession>
<dbReference type="Proteomes" id="UP001556709">
    <property type="component" value="Unassembled WGS sequence"/>
</dbReference>
<evidence type="ECO:0000259" key="4">
    <source>
        <dbReference type="Pfam" id="PF01872"/>
    </source>
</evidence>
<evidence type="ECO:0000256" key="2">
    <source>
        <dbReference type="ARBA" id="ARBA00022857"/>
    </source>
</evidence>
<organism evidence="5 6">
    <name type="scientific">Spiribacter pallidus</name>
    <dbReference type="NCBI Taxonomy" id="1987936"/>
    <lineage>
        <taxon>Bacteria</taxon>
        <taxon>Pseudomonadati</taxon>
        <taxon>Pseudomonadota</taxon>
        <taxon>Gammaproteobacteria</taxon>
        <taxon>Chromatiales</taxon>
        <taxon>Ectothiorhodospiraceae</taxon>
        <taxon>Spiribacter</taxon>
    </lineage>
</organism>
<dbReference type="Pfam" id="PF01872">
    <property type="entry name" value="RibD_C"/>
    <property type="match status" value="1"/>
</dbReference>
<evidence type="ECO:0000313" key="5">
    <source>
        <dbReference type="EMBL" id="MEX0468374.1"/>
    </source>
</evidence>
<evidence type="ECO:0000256" key="1">
    <source>
        <dbReference type="ARBA" id="ARBA00005104"/>
    </source>
</evidence>
<gene>
    <name evidence="5" type="ORF">V6X73_01310</name>
</gene>
<name>A0ABV3T9R7_9GAMM</name>